<feature type="region of interest" description="Disordered" evidence="1">
    <location>
        <begin position="96"/>
        <end position="131"/>
    </location>
</feature>
<evidence type="ECO:0000313" key="3">
    <source>
        <dbReference type="Proteomes" id="UP001305414"/>
    </source>
</evidence>
<comment type="caution">
    <text evidence="2">The sequence shown here is derived from an EMBL/GenBank/DDBJ whole genome shotgun (WGS) entry which is preliminary data.</text>
</comment>
<organism evidence="2 3">
    <name type="scientific">Xylaria bambusicola</name>
    <dbReference type="NCBI Taxonomy" id="326684"/>
    <lineage>
        <taxon>Eukaryota</taxon>
        <taxon>Fungi</taxon>
        <taxon>Dikarya</taxon>
        <taxon>Ascomycota</taxon>
        <taxon>Pezizomycotina</taxon>
        <taxon>Sordariomycetes</taxon>
        <taxon>Xylariomycetidae</taxon>
        <taxon>Xylariales</taxon>
        <taxon>Xylariaceae</taxon>
        <taxon>Xylaria</taxon>
    </lineage>
</organism>
<evidence type="ECO:0000313" key="2">
    <source>
        <dbReference type="EMBL" id="KAK5626067.1"/>
    </source>
</evidence>
<keyword evidence="3" id="KW-1185">Reference proteome</keyword>
<proteinExistence type="predicted"/>
<feature type="compositionally biased region" description="Polar residues" evidence="1">
    <location>
        <begin position="344"/>
        <end position="376"/>
    </location>
</feature>
<reference evidence="2 3" key="1">
    <citation type="submission" date="2023-10" db="EMBL/GenBank/DDBJ databases">
        <title>Draft genome sequence of Xylaria bambusicola isolate GMP-LS, the root and basal stem rot pathogen of sugarcane in Indonesia.</title>
        <authorList>
            <person name="Selvaraj P."/>
            <person name="Muralishankar V."/>
            <person name="Muruganantham S."/>
            <person name="Sp S."/>
            <person name="Haryani S."/>
            <person name="Lau K.J.X."/>
            <person name="Naqvi N.I."/>
        </authorList>
    </citation>
    <scope>NUCLEOTIDE SEQUENCE [LARGE SCALE GENOMIC DNA]</scope>
    <source>
        <strain evidence="2">GMP-LS</strain>
    </source>
</reference>
<dbReference type="AlphaFoldDB" id="A0AAN7UEB3"/>
<feature type="region of interest" description="Disordered" evidence="1">
    <location>
        <begin position="411"/>
        <end position="458"/>
    </location>
</feature>
<accession>A0AAN7UEB3</accession>
<evidence type="ECO:0000256" key="1">
    <source>
        <dbReference type="SAM" id="MobiDB-lite"/>
    </source>
</evidence>
<feature type="region of interest" description="Disordered" evidence="1">
    <location>
        <begin position="344"/>
        <end position="384"/>
    </location>
</feature>
<dbReference type="Proteomes" id="UP001305414">
    <property type="component" value="Unassembled WGS sequence"/>
</dbReference>
<sequence>MFLHSGASLHGHEFSKRATLAAAPVNLRKPLLRSTWSAPVSSTSILATGAPPSQNHEILPGLKGSTTCPEFVDQTLNNALVVSGELMNDQLRLSPETMSGDEESVVSDTDVSGVSSSLRQKRRSGVQKSTTYVLAHPPPKVRTKQRIIHMRPNLVLQIQQVTPGLRPKPTIDVYPSFAGARSIMAPLLRSVSGIAGIKRELSGQDIMLVRSEDYASQNLRSESENDEDSIMGRDLLAVLSPSKTEDKAEIIMAEGMVWVATTRSGGNSFSYEFTSITPMGTTITARWVRKQIVSSSMPGTPTSPSQKSMKSQFSDIKFTFSFLEPGCRRHPILATLSSTSLNIPDTYTTVTQTPGRGSPEAQSPSLPNSPSRGDQGQTERRTKSLEEWQKSFISVSAVWVALRHSWAPEFRPEDFMPSRTSAAPQVEGSLQGRRRSLSASTDSAPPSPYTEGMGRRKHSLSIRQHVLRSTSDVPKRATSTGAAFIKKRRAMLAENDNVQPANDEHDRIAKLNRRALSGDWNIGLPRSVRENSLAESIIDTARVPNSEADRRSPALAPSPMPVKRRTVSAYSPLSSLTPDNSEFDVVDLSGTCINAAYQDDAGEVSSKLKHRRWRSMATWFRKLSGR</sequence>
<dbReference type="EMBL" id="JAWHQM010000003">
    <property type="protein sequence ID" value="KAK5626067.1"/>
    <property type="molecule type" value="Genomic_DNA"/>
</dbReference>
<feature type="compositionally biased region" description="Low complexity" evidence="1">
    <location>
        <begin position="106"/>
        <end position="117"/>
    </location>
</feature>
<gene>
    <name evidence="2" type="ORF">RRF57_001782</name>
</gene>
<name>A0AAN7UEB3_9PEZI</name>
<protein>
    <submittedName>
        <fullName evidence="2">Uncharacterized protein</fullName>
    </submittedName>
</protein>